<keyword evidence="1" id="KW-0255">Endonuclease</keyword>
<sequence>MNHGNRKCKFYTSSIGSVQEPSHRCRSWSYCVVGALISKRAKKALLDAKRITNQILRVDFDGNPKSNVLIIYSPTNAAEKSVVEELYRYLRNTLQNIPAPIFVTILGDFNARTGSEVAPHTFQGAKNRNGFFLADLLPEFDLLVGNGQFRKGPEKLWAFKDRVTVSTTAGLHTDLQEMEKQFDERRGIKLIQHCRLGPQNCLYQALTELEGLQTY</sequence>
<dbReference type="Proteomes" id="UP000762676">
    <property type="component" value="Unassembled WGS sequence"/>
</dbReference>
<dbReference type="EMBL" id="BMAT01002195">
    <property type="protein sequence ID" value="GFS00961.1"/>
    <property type="molecule type" value="Genomic_DNA"/>
</dbReference>
<dbReference type="GO" id="GO:0004519">
    <property type="term" value="F:endonuclease activity"/>
    <property type="evidence" value="ECO:0007669"/>
    <property type="project" value="UniProtKB-KW"/>
</dbReference>
<reference evidence="1 2" key="1">
    <citation type="journal article" date="2021" name="Elife">
        <title>Chloroplast acquisition without the gene transfer in kleptoplastic sea slugs, Plakobranchus ocellatus.</title>
        <authorList>
            <person name="Maeda T."/>
            <person name="Takahashi S."/>
            <person name="Yoshida T."/>
            <person name="Shimamura S."/>
            <person name="Takaki Y."/>
            <person name="Nagai Y."/>
            <person name="Toyoda A."/>
            <person name="Suzuki Y."/>
            <person name="Arimoto A."/>
            <person name="Ishii H."/>
            <person name="Satoh N."/>
            <person name="Nishiyama T."/>
            <person name="Hasebe M."/>
            <person name="Maruyama T."/>
            <person name="Minagawa J."/>
            <person name="Obokata J."/>
            <person name="Shigenobu S."/>
        </authorList>
    </citation>
    <scope>NUCLEOTIDE SEQUENCE [LARGE SCALE GENOMIC DNA]</scope>
</reference>
<proteinExistence type="predicted"/>
<dbReference type="AlphaFoldDB" id="A0AAV4HU30"/>
<keyword evidence="2" id="KW-1185">Reference proteome</keyword>
<dbReference type="Gene3D" id="3.60.10.10">
    <property type="entry name" value="Endonuclease/exonuclease/phosphatase"/>
    <property type="match status" value="1"/>
</dbReference>
<keyword evidence="1" id="KW-0378">Hydrolase</keyword>
<evidence type="ECO:0000313" key="1">
    <source>
        <dbReference type="EMBL" id="GFS00961.1"/>
    </source>
</evidence>
<comment type="caution">
    <text evidence="1">The sequence shown here is derived from an EMBL/GenBank/DDBJ whole genome shotgun (WGS) entry which is preliminary data.</text>
</comment>
<protein>
    <submittedName>
        <fullName evidence="1">AP1 endonuclease</fullName>
    </submittedName>
</protein>
<organism evidence="1 2">
    <name type="scientific">Elysia marginata</name>
    <dbReference type="NCBI Taxonomy" id="1093978"/>
    <lineage>
        <taxon>Eukaryota</taxon>
        <taxon>Metazoa</taxon>
        <taxon>Spiralia</taxon>
        <taxon>Lophotrochozoa</taxon>
        <taxon>Mollusca</taxon>
        <taxon>Gastropoda</taxon>
        <taxon>Heterobranchia</taxon>
        <taxon>Euthyneura</taxon>
        <taxon>Panpulmonata</taxon>
        <taxon>Sacoglossa</taxon>
        <taxon>Placobranchoidea</taxon>
        <taxon>Plakobranchidae</taxon>
        <taxon>Elysia</taxon>
    </lineage>
</organism>
<dbReference type="SUPFAM" id="SSF56219">
    <property type="entry name" value="DNase I-like"/>
    <property type="match status" value="1"/>
</dbReference>
<accession>A0AAV4HU30</accession>
<name>A0AAV4HU30_9GAST</name>
<evidence type="ECO:0000313" key="2">
    <source>
        <dbReference type="Proteomes" id="UP000762676"/>
    </source>
</evidence>
<keyword evidence="1" id="KW-0540">Nuclease</keyword>
<gene>
    <name evidence="1" type="ORF">ElyMa_001084100</name>
</gene>
<dbReference type="InterPro" id="IPR036691">
    <property type="entry name" value="Endo/exonu/phosph_ase_sf"/>
</dbReference>